<dbReference type="EMBL" id="JBBMFK010000012">
    <property type="protein sequence ID" value="MEQ2443602.1"/>
    <property type="molecule type" value="Genomic_DNA"/>
</dbReference>
<organism evidence="1 2">
    <name type="scientific">Pseudoflavonifractor intestinihominis</name>
    <dbReference type="NCBI Taxonomy" id="3133171"/>
    <lineage>
        <taxon>Bacteria</taxon>
        <taxon>Bacillati</taxon>
        <taxon>Bacillota</taxon>
        <taxon>Clostridia</taxon>
        <taxon>Eubacteriales</taxon>
        <taxon>Oscillospiraceae</taxon>
        <taxon>Pseudoflavonifractor</taxon>
    </lineage>
</organism>
<accession>A0ABV1E8H4</accession>
<sequence>MFDMDQKIDFQAQENATKMIGYVKKAAEITHTVIMADQKASKAVSAIQTQDKSRKWTVLQEYLKEYGAFINNTTLLTGVYVYQVNAEFYAEVNLQELDRQLQIMVGIVYLKEAVRAAVSETYKECLKKLLRKSGIFTEAQLNLL</sequence>
<proteinExistence type="predicted"/>
<evidence type="ECO:0000313" key="2">
    <source>
        <dbReference type="Proteomes" id="UP001464378"/>
    </source>
</evidence>
<dbReference type="Proteomes" id="UP001464378">
    <property type="component" value="Unassembled WGS sequence"/>
</dbReference>
<comment type="caution">
    <text evidence="1">The sequence shown here is derived from an EMBL/GenBank/DDBJ whole genome shotgun (WGS) entry which is preliminary data.</text>
</comment>
<reference evidence="1 2" key="1">
    <citation type="submission" date="2024-03" db="EMBL/GenBank/DDBJ databases">
        <title>Human intestinal bacterial collection.</title>
        <authorList>
            <person name="Pauvert C."/>
            <person name="Hitch T.C.A."/>
            <person name="Clavel T."/>
        </authorList>
    </citation>
    <scope>NUCLEOTIDE SEQUENCE [LARGE SCALE GENOMIC DNA]</scope>
    <source>
        <strain evidence="1 2">CLA-AP-H29</strain>
    </source>
</reference>
<dbReference type="RefSeq" id="WP_349231746.1">
    <property type="nucleotide sequence ID" value="NZ_JBBMFK010000012.1"/>
</dbReference>
<evidence type="ECO:0000313" key="1">
    <source>
        <dbReference type="EMBL" id="MEQ2443602.1"/>
    </source>
</evidence>
<protein>
    <submittedName>
        <fullName evidence="1">Uncharacterized protein</fullName>
    </submittedName>
</protein>
<name>A0ABV1E8H4_9FIRM</name>
<gene>
    <name evidence="1" type="ORF">WMO64_08965</name>
</gene>
<keyword evidence="2" id="KW-1185">Reference proteome</keyword>